<evidence type="ECO:0000256" key="8">
    <source>
        <dbReference type="ARBA" id="ARBA00022842"/>
    </source>
</evidence>
<sequence>MSTGPEPPFNKRKKQVQFSASPLSTRSTTKPTPVNPFDRHRKQEYFYPDDFGTWTSATKPEALPKASSESAINSQVVRLMSWNIDMSMDFSEERMRAALQYLDDITSSTSTDIPIVIFLQEMTTSDMKLIKASTWIYDRFFITDIDNSNWSGSFYGTTMLIDQRLKVKHVFRVPWISEYSRDGLFADIAISSRDASDSEEKVLRICNTHLDSLAASPPVRPRQLSTAATLLQDSSVACALLAGDLNAIQPFDRTLHSENELKDAYLELGGEEDGDEAYTWGYQYAMGAENMRRFPCCRMDKILFRGHVQPKGFQRIGIGATVAEDRKEEMREVGQAAWVTDHYGVMGDFELAEGWSLQSRVESGDSAASKPT</sequence>
<dbReference type="EMBL" id="ML977498">
    <property type="protein sequence ID" value="KAF2133794.1"/>
    <property type="molecule type" value="Genomic_DNA"/>
</dbReference>
<keyword evidence="5" id="KW-0479">Metal-binding</keyword>
<keyword evidence="6" id="KW-0227">DNA damage</keyword>
<evidence type="ECO:0000256" key="4">
    <source>
        <dbReference type="ARBA" id="ARBA00022722"/>
    </source>
</evidence>
<keyword evidence="4" id="KW-0540">Nuclease</keyword>
<dbReference type="GO" id="GO:0004518">
    <property type="term" value="F:nuclease activity"/>
    <property type="evidence" value="ECO:0007669"/>
    <property type="project" value="UniProtKB-KW"/>
</dbReference>
<feature type="domain" description="Endonuclease/exonuclease/phosphatase" evidence="12">
    <location>
        <begin position="80"/>
        <end position="342"/>
    </location>
</feature>
<evidence type="ECO:0000256" key="3">
    <source>
        <dbReference type="ARBA" id="ARBA00004322"/>
    </source>
</evidence>
<dbReference type="Proteomes" id="UP000799771">
    <property type="component" value="Unassembled WGS sequence"/>
</dbReference>
<comment type="cofactor">
    <cofactor evidence="1">
        <name>Mn(2+)</name>
        <dbReference type="ChEBI" id="CHEBI:29035"/>
    </cofactor>
</comment>
<gene>
    <name evidence="13" type="ORF">P153DRAFT_380972</name>
</gene>
<dbReference type="SUPFAM" id="SSF56219">
    <property type="entry name" value="DNase I-like"/>
    <property type="match status" value="1"/>
</dbReference>
<evidence type="ECO:0000256" key="10">
    <source>
        <dbReference type="ARBA" id="ARBA00023242"/>
    </source>
</evidence>
<dbReference type="GeneID" id="54410428"/>
<dbReference type="InterPro" id="IPR036691">
    <property type="entry name" value="Endo/exonu/phosph_ase_sf"/>
</dbReference>
<dbReference type="GO" id="GO:0070260">
    <property type="term" value="F:5'-tyrosyl-DNA phosphodiesterase activity"/>
    <property type="evidence" value="ECO:0007669"/>
    <property type="project" value="TreeGrafter"/>
</dbReference>
<dbReference type="OrthoDB" id="9975959at2759"/>
<dbReference type="AlphaFoldDB" id="A0A6A6AS85"/>
<keyword evidence="8" id="KW-0460">Magnesium</keyword>
<feature type="compositionally biased region" description="Polar residues" evidence="11">
    <location>
        <begin position="16"/>
        <end position="32"/>
    </location>
</feature>
<evidence type="ECO:0000256" key="5">
    <source>
        <dbReference type="ARBA" id="ARBA00022723"/>
    </source>
</evidence>
<keyword evidence="7" id="KW-0378">Hydrolase</keyword>
<evidence type="ECO:0000256" key="9">
    <source>
        <dbReference type="ARBA" id="ARBA00023204"/>
    </source>
</evidence>
<evidence type="ECO:0000256" key="7">
    <source>
        <dbReference type="ARBA" id="ARBA00022801"/>
    </source>
</evidence>
<evidence type="ECO:0000256" key="1">
    <source>
        <dbReference type="ARBA" id="ARBA00001936"/>
    </source>
</evidence>
<evidence type="ECO:0000256" key="6">
    <source>
        <dbReference type="ARBA" id="ARBA00022763"/>
    </source>
</evidence>
<dbReference type="Gene3D" id="3.60.10.10">
    <property type="entry name" value="Endonuclease/exonuclease/phosphatase"/>
    <property type="match status" value="1"/>
</dbReference>
<comment type="cofactor">
    <cofactor evidence="2">
        <name>Mg(2+)</name>
        <dbReference type="ChEBI" id="CHEBI:18420"/>
    </cofactor>
</comment>
<evidence type="ECO:0000256" key="11">
    <source>
        <dbReference type="SAM" id="MobiDB-lite"/>
    </source>
</evidence>
<keyword evidence="10" id="KW-0539">Nucleus</keyword>
<comment type="subcellular location">
    <subcellularLocation>
        <location evidence="3">Nucleus</location>
        <location evidence="3">PML body</location>
    </subcellularLocation>
</comment>
<proteinExistence type="predicted"/>
<dbReference type="GO" id="GO:0006302">
    <property type="term" value="P:double-strand break repair"/>
    <property type="evidence" value="ECO:0007669"/>
    <property type="project" value="TreeGrafter"/>
</dbReference>
<dbReference type="GO" id="GO:0005737">
    <property type="term" value="C:cytoplasm"/>
    <property type="evidence" value="ECO:0007669"/>
    <property type="project" value="TreeGrafter"/>
</dbReference>
<keyword evidence="9" id="KW-0234">DNA repair</keyword>
<dbReference type="InterPro" id="IPR005135">
    <property type="entry name" value="Endo/exonuclease/phosphatase"/>
</dbReference>
<dbReference type="RefSeq" id="XP_033528181.1">
    <property type="nucleotide sequence ID" value="XM_033669996.1"/>
</dbReference>
<keyword evidence="14" id="KW-1185">Reference proteome</keyword>
<evidence type="ECO:0000256" key="2">
    <source>
        <dbReference type="ARBA" id="ARBA00001946"/>
    </source>
</evidence>
<protein>
    <recommendedName>
        <fullName evidence="12">Endonuclease/exonuclease/phosphatase domain-containing protein</fullName>
    </recommendedName>
</protein>
<dbReference type="GO" id="GO:0003697">
    <property type="term" value="F:single-stranded DNA binding"/>
    <property type="evidence" value="ECO:0007669"/>
    <property type="project" value="TreeGrafter"/>
</dbReference>
<feature type="region of interest" description="Disordered" evidence="11">
    <location>
        <begin position="1"/>
        <end position="38"/>
    </location>
</feature>
<dbReference type="PANTHER" id="PTHR15822:SF4">
    <property type="entry name" value="TYROSYL-DNA PHOSPHODIESTERASE 2"/>
    <property type="match status" value="1"/>
</dbReference>
<evidence type="ECO:0000313" key="14">
    <source>
        <dbReference type="Proteomes" id="UP000799771"/>
    </source>
</evidence>
<name>A0A6A6AS85_9PLEO</name>
<dbReference type="CDD" id="cd09080">
    <property type="entry name" value="TDP2"/>
    <property type="match status" value="1"/>
</dbReference>
<dbReference type="GO" id="GO:0046872">
    <property type="term" value="F:metal ion binding"/>
    <property type="evidence" value="ECO:0007669"/>
    <property type="project" value="UniProtKB-KW"/>
</dbReference>
<reference evidence="13" key="1">
    <citation type="journal article" date="2020" name="Stud. Mycol.">
        <title>101 Dothideomycetes genomes: a test case for predicting lifestyles and emergence of pathogens.</title>
        <authorList>
            <person name="Haridas S."/>
            <person name="Albert R."/>
            <person name="Binder M."/>
            <person name="Bloem J."/>
            <person name="Labutti K."/>
            <person name="Salamov A."/>
            <person name="Andreopoulos B."/>
            <person name="Baker S."/>
            <person name="Barry K."/>
            <person name="Bills G."/>
            <person name="Bluhm B."/>
            <person name="Cannon C."/>
            <person name="Castanera R."/>
            <person name="Culley D."/>
            <person name="Daum C."/>
            <person name="Ezra D."/>
            <person name="Gonzalez J."/>
            <person name="Henrissat B."/>
            <person name="Kuo A."/>
            <person name="Liang C."/>
            <person name="Lipzen A."/>
            <person name="Lutzoni F."/>
            <person name="Magnuson J."/>
            <person name="Mondo S."/>
            <person name="Nolan M."/>
            <person name="Ohm R."/>
            <person name="Pangilinan J."/>
            <person name="Park H.-J."/>
            <person name="Ramirez L."/>
            <person name="Alfaro M."/>
            <person name="Sun H."/>
            <person name="Tritt A."/>
            <person name="Yoshinaga Y."/>
            <person name="Zwiers L.-H."/>
            <person name="Turgeon B."/>
            <person name="Goodwin S."/>
            <person name="Spatafora J."/>
            <person name="Crous P."/>
            <person name="Grigoriev I."/>
        </authorList>
    </citation>
    <scope>NUCLEOTIDE SEQUENCE</scope>
    <source>
        <strain evidence="13">CBS 119687</strain>
    </source>
</reference>
<dbReference type="PANTHER" id="PTHR15822">
    <property type="entry name" value="TRAF AND TNF RECEPTOR-ASSOCIATED PROTEIN"/>
    <property type="match status" value="1"/>
</dbReference>
<accession>A0A6A6AS85</accession>
<organism evidence="13 14">
    <name type="scientific">Dothidotthia symphoricarpi CBS 119687</name>
    <dbReference type="NCBI Taxonomy" id="1392245"/>
    <lineage>
        <taxon>Eukaryota</taxon>
        <taxon>Fungi</taxon>
        <taxon>Dikarya</taxon>
        <taxon>Ascomycota</taxon>
        <taxon>Pezizomycotina</taxon>
        <taxon>Dothideomycetes</taxon>
        <taxon>Pleosporomycetidae</taxon>
        <taxon>Pleosporales</taxon>
        <taxon>Dothidotthiaceae</taxon>
        <taxon>Dothidotthia</taxon>
    </lineage>
</organism>
<evidence type="ECO:0000259" key="12">
    <source>
        <dbReference type="Pfam" id="PF03372"/>
    </source>
</evidence>
<dbReference type="Pfam" id="PF03372">
    <property type="entry name" value="Exo_endo_phos"/>
    <property type="match status" value="1"/>
</dbReference>
<dbReference type="InterPro" id="IPR051547">
    <property type="entry name" value="TDP2-like"/>
</dbReference>
<evidence type="ECO:0000313" key="13">
    <source>
        <dbReference type="EMBL" id="KAF2133794.1"/>
    </source>
</evidence>